<keyword evidence="4" id="KW-1185">Reference proteome</keyword>
<dbReference type="InterPro" id="IPR012340">
    <property type="entry name" value="NA-bd_OB-fold"/>
</dbReference>
<reference evidence="3" key="3">
    <citation type="submission" date="2015-04" db="UniProtKB">
        <authorList>
            <consortium name="EnsemblPlants"/>
        </authorList>
    </citation>
    <scope>IDENTIFICATION</scope>
    <source>
        <strain evidence="3">cv. Jemalong A17</strain>
    </source>
</reference>
<dbReference type="PaxDb" id="3880-AES78974"/>
<organism evidence="2 4">
    <name type="scientific">Medicago truncatula</name>
    <name type="common">Barrel medic</name>
    <name type="synonym">Medicago tribuloides</name>
    <dbReference type="NCBI Taxonomy" id="3880"/>
    <lineage>
        <taxon>Eukaryota</taxon>
        <taxon>Viridiplantae</taxon>
        <taxon>Streptophyta</taxon>
        <taxon>Embryophyta</taxon>
        <taxon>Tracheophyta</taxon>
        <taxon>Spermatophyta</taxon>
        <taxon>Magnoliopsida</taxon>
        <taxon>eudicotyledons</taxon>
        <taxon>Gunneridae</taxon>
        <taxon>Pentapetalae</taxon>
        <taxon>rosids</taxon>
        <taxon>fabids</taxon>
        <taxon>Fabales</taxon>
        <taxon>Fabaceae</taxon>
        <taxon>Papilionoideae</taxon>
        <taxon>50 kb inversion clade</taxon>
        <taxon>NPAAA clade</taxon>
        <taxon>Hologalegina</taxon>
        <taxon>IRL clade</taxon>
        <taxon>Trifolieae</taxon>
        <taxon>Medicago</taxon>
    </lineage>
</organism>
<evidence type="ECO:0000313" key="3">
    <source>
        <dbReference type="EnsemblPlants" id="AES78974"/>
    </source>
</evidence>
<dbReference type="Proteomes" id="UP000002051">
    <property type="component" value="Unassembled WGS sequence"/>
</dbReference>
<evidence type="ECO:0000313" key="4">
    <source>
        <dbReference type="Proteomes" id="UP000002051"/>
    </source>
</evidence>
<dbReference type="CDD" id="cd04480">
    <property type="entry name" value="RPA1_DBD_A_like"/>
    <property type="match status" value="1"/>
</dbReference>
<dbReference type="Pfam" id="PF02721">
    <property type="entry name" value="DUF223"/>
    <property type="match status" value="1"/>
</dbReference>
<feature type="domain" description="Replication protein A 70 kDa DNA-binding subunit B/D first OB fold" evidence="1">
    <location>
        <begin position="1"/>
        <end position="63"/>
    </location>
</feature>
<protein>
    <submittedName>
        <fullName evidence="2">DUF223 domain protein</fullName>
    </submittedName>
</protein>
<dbReference type="InterPro" id="IPR003871">
    <property type="entry name" value="RFA1B/D_OB_1st"/>
</dbReference>
<dbReference type="Gene3D" id="2.40.50.140">
    <property type="entry name" value="Nucleic acid-binding proteins"/>
    <property type="match status" value="1"/>
</dbReference>
<dbReference type="EMBL" id="CM001223">
    <property type="protein sequence ID" value="AES78974.2"/>
    <property type="molecule type" value="Genomic_DNA"/>
</dbReference>
<accession>A0A0C3W5S5</accession>
<sequence>MLLIDEKNVKIQATTKKSLISSVKTKVAEGATYEFENVLVTHNDPKYQTTSHRYKLNLLPNTSWKMLDENVIPVNHFDFANFKDILAAEKEGNVIGHIVELDEMKDKVVNGRTSKLVNLTLEDAE</sequence>
<dbReference type="SUPFAM" id="SSF50249">
    <property type="entry name" value="Nucleic acid-binding proteins"/>
    <property type="match status" value="1"/>
</dbReference>
<proteinExistence type="predicted"/>
<accession>G7KXZ7</accession>
<reference evidence="2 4" key="1">
    <citation type="journal article" date="2011" name="Nature">
        <title>The Medicago genome provides insight into the evolution of rhizobial symbioses.</title>
        <authorList>
            <person name="Young N.D."/>
            <person name="Debelle F."/>
            <person name="Oldroyd G.E."/>
            <person name="Geurts R."/>
            <person name="Cannon S.B."/>
            <person name="Udvardi M.K."/>
            <person name="Benedito V.A."/>
            <person name="Mayer K.F."/>
            <person name="Gouzy J."/>
            <person name="Schoof H."/>
            <person name="Van de Peer Y."/>
            <person name="Proost S."/>
            <person name="Cook D.R."/>
            <person name="Meyers B.C."/>
            <person name="Spannagl M."/>
            <person name="Cheung F."/>
            <person name="De Mita S."/>
            <person name="Krishnakumar V."/>
            <person name="Gundlach H."/>
            <person name="Zhou S."/>
            <person name="Mudge J."/>
            <person name="Bharti A.K."/>
            <person name="Murray J.D."/>
            <person name="Naoumkina M.A."/>
            <person name="Rosen B."/>
            <person name="Silverstein K.A."/>
            <person name="Tang H."/>
            <person name="Rombauts S."/>
            <person name="Zhao P.X."/>
            <person name="Zhou P."/>
            <person name="Barbe V."/>
            <person name="Bardou P."/>
            <person name="Bechner M."/>
            <person name="Bellec A."/>
            <person name="Berger A."/>
            <person name="Berges H."/>
            <person name="Bidwell S."/>
            <person name="Bisseling T."/>
            <person name="Choisne N."/>
            <person name="Couloux A."/>
            <person name="Denny R."/>
            <person name="Deshpande S."/>
            <person name="Dai X."/>
            <person name="Doyle J.J."/>
            <person name="Dudez A.M."/>
            <person name="Farmer A.D."/>
            <person name="Fouteau S."/>
            <person name="Franken C."/>
            <person name="Gibelin C."/>
            <person name="Gish J."/>
            <person name="Goldstein S."/>
            <person name="Gonzalez A.J."/>
            <person name="Green P.J."/>
            <person name="Hallab A."/>
            <person name="Hartog M."/>
            <person name="Hua A."/>
            <person name="Humphray S.J."/>
            <person name="Jeong D.H."/>
            <person name="Jing Y."/>
            <person name="Jocker A."/>
            <person name="Kenton S.M."/>
            <person name="Kim D.J."/>
            <person name="Klee K."/>
            <person name="Lai H."/>
            <person name="Lang C."/>
            <person name="Lin S."/>
            <person name="Macmil S.L."/>
            <person name="Magdelenat G."/>
            <person name="Matthews L."/>
            <person name="McCorrison J."/>
            <person name="Monaghan E.L."/>
            <person name="Mun J.H."/>
            <person name="Najar F.Z."/>
            <person name="Nicholson C."/>
            <person name="Noirot C."/>
            <person name="O'Bleness M."/>
            <person name="Paule C.R."/>
            <person name="Poulain J."/>
            <person name="Prion F."/>
            <person name="Qin B."/>
            <person name="Qu C."/>
            <person name="Retzel E.F."/>
            <person name="Riddle C."/>
            <person name="Sallet E."/>
            <person name="Samain S."/>
            <person name="Samson N."/>
            <person name="Sanders I."/>
            <person name="Saurat O."/>
            <person name="Scarpelli C."/>
            <person name="Schiex T."/>
            <person name="Segurens B."/>
            <person name="Severin A.J."/>
            <person name="Sherrier D.J."/>
            <person name="Shi R."/>
            <person name="Sims S."/>
            <person name="Singer S.R."/>
            <person name="Sinharoy S."/>
            <person name="Sterck L."/>
            <person name="Viollet A."/>
            <person name="Wang B.B."/>
            <person name="Wang K."/>
            <person name="Wang M."/>
            <person name="Wang X."/>
            <person name="Warfsmann J."/>
            <person name="Weissenbach J."/>
            <person name="White D.D."/>
            <person name="White J.D."/>
            <person name="Wiley G.B."/>
            <person name="Wincker P."/>
            <person name="Xing Y."/>
            <person name="Yang L."/>
            <person name="Yao Z."/>
            <person name="Ying F."/>
            <person name="Zhai J."/>
            <person name="Zhou L."/>
            <person name="Zuber A."/>
            <person name="Denarie J."/>
            <person name="Dixon R.A."/>
            <person name="May G.D."/>
            <person name="Schwartz D.C."/>
            <person name="Rogers J."/>
            <person name="Quetier F."/>
            <person name="Town C.D."/>
            <person name="Roe B.A."/>
        </authorList>
    </citation>
    <scope>NUCLEOTIDE SEQUENCE [LARGE SCALE GENOMIC DNA]</scope>
    <source>
        <strain evidence="2">A17</strain>
        <strain evidence="3 4">cv. Jemalong A17</strain>
    </source>
</reference>
<evidence type="ECO:0000259" key="1">
    <source>
        <dbReference type="Pfam" id="PF02721"/>
    </source>
</evidence>
<evidence type="ECO:0000313" key="2">
    <source>
        <dbReference type="EMBL" id="AES78974.2"/>
    </source>
</evidence>
<dbReference type="EnsemblPlants" id="AES78974">
    <property type="protein sequence ID" value="AES78974"/>
    <property type="gene ID" value="MTR_7g051840"/>
</dbReference>
<dbReference type="HOGENOM" id="CLU_023486_2_2_1"/>
<dbReference type="AlphaFoldDB" id="G7KXZ7"/>
<gene>
    <name evidence="2" type="ordered locus">MTR_7g051840</name>
</gene>
<name>G7KXZ7_MEDTR</name>
<reference evidence="2 4" key="2">
    <citation type="journal article" date="2014" name="BMC Genomics">
        <title>An improved genome release (version Mt4.0) for the model legume Medicago truncatula.</title>
        <authorList>
            <person name="Tang H."/>
            <person name="Krishnakumar V."/>
            <person name="Bidwell S."/>
            <person name="Rosen B."/>
            <person name="Chan A."/>
            <person name="Zhou S."/>
            <person name="Gentzbittel L."/>
            <person name="Childs K.L."/>
            <person name="Yandell M."/>
            <person name="Gundlach H."/>
            <person name="Mayer K.F."/>
            <person name="Schwartz D.C."/>
            <person name="Town C.D."/>
        </authorList>
    </citation>
    <scope>GENOME REANNOTATION</scope>
    <source>
        <strain evidence="3 4">cv. Jemalong A17</strain>
    </source>
</reference>